<keyword evidence="3" id="KW-0804">Transcription</keyword>
<dbReference type="InterPro" id="IPR036390">
    <property type="entry name" value="WH_DNA-bd_sf"/>
</dbReference>
<reference evidence="5 6" key="1">
    <citation type="submission" date="2016-10" db="EMBL/GenBank/DDBJ databases">
        <authorList>
            <person name="de Groot N.N."/>
        </authorList>
    </citation>
    <scope>NUCLEOTIDE SEQUENCE [LARGE SCALE GENOMIC DNA]</scope>
    <source>
        <strain evidence="5 6">DSM 19033</strain>
    </source>
</reference>
<keyword evidence="2" id="KW-0238">DNA-binding</keyword>
<dbReference type="SUPFAM" id="SSF46785">
    <property type="entry name" value="Winged helix' DNA-binding domain"/>
    <property type="match status" value="1"/>
</dbReference>
<keyword evidence="6" id="KW-1185">Reference proteome</keyword>
<accession>A0A1H4CLT8</accession>
<evidence type="ECO:0000256" key="3">
    <source>
        <dbReference type="ARBA" id="ARBA00023163"/>
    </source>
</evidence>
<organism evidence="5 6">
    <name type="scientific">Pedobacter hartonius</name>
    <dbReference type="NCBI Taxonomy" id="425514"/>
    <lineage>
        <taxon>Bacteria</taxon>
        <taxon>Pseudomonadati</taxon>
        <taxon>Bacteroidota</taxon>
        <taxon>Sphingobacteriia</taxon>
        <taxon>Sphingobacteriales</taxon>
        <taxon>Sphingobacteriaceae</taxon>
        <taxon>Pedobacter</taxon>
    </lineage>
</organism>
<dbReference type="PROSITE" id="PS51118">
    <property type="entry name" value="HTH_HXLR"/>
    <property type="match status" value="1"/>
</dbReference>
<dbReference type="Proteomes" id="UP000198850">
    <property type="component" value="Unassembled WGS sequence"/>
</dbReference>
<dbReference type="AlphaFoldDB" id="A0A1H4CLT8"/>
<sequence length="122" mass="14088">MEQKDNISEIECTEKIQAMEDALYVIGGKWKLRVIIALSNGSKRFNEIQRKVVGITPRVLSGELKDLEINGFLKRSVNVEATPIIVEYKLTQYSHSLKEVVESLMKWGKMHRIKLKQESNDR</sequence>
<proteinExistence type="predicted"/>
<dbReference type="EMBL" id="FNRA01000004">
    <property type="protein sequence ID" value="SEA61273.1"/>
    <property type="molecule type" value="Genomic_DNA"/>
</dbReference>
<dbReference type="RefSeq" id="WP_090556246.1">
    <property type="nucleotide sequence ID" value="NZ_FNRA01000004.1"/>
</dbReference>
<evidence type="ECO:0000313" key="6">
    <source>
        <dbReference type="Proteomes" id="UP000198850"/>
    </source>
</evidence>
<dbReference type="Pfam" id="PF01638">
    <property type="entry name" value="HxlR"/>
    <property type="match status" value="1"/>
</dbReference>
<keyword evidence="1" id="KW-0805">Transcription regulation</keyword>
<dbReference type="OrthoDB" id="769662at2"/>
<dbReference type="PANTHER" id="PTHR33204">
    <property type="entry name" value="TRANSCRIPTIONAL REGULATOR, MARR FAMILY"/>
    <property type="match status" value="1"/>
</dbReference>
<dbReference type="InterPro" id="IPR002577">
    <property type="entry name" value="HTH_HxlR"/>
</dbReference>
<dbReference type="InterPro" id="IPR036388">
    <property type="entry name" value="WH-like_DNA-bd_sf"/>
</dbReference>
<evidence type="ECO:0000256" key="1">
    <source>
        <dbReference type="ARBA" id="ARBA00023015"/>
    </source>
</evidence>
<protein>
    <submittedName>
        <fullName evidence="5">Transcriptional regulator, HxlR family</fullName>
    </submittedName>
</protein>
<evidence type="ECO:0000313" key="5">
    <source>
        <dbReference type="EMBL" id="SEA61273.1"/>
    </source>
</evidence>
<evidence type="ECO:0000259" key="4">
    <source>
        <dbReference type="PROSITE" id="PS51118"/>
    </source>
</evidence>
<feature type="domain" description="HTH hxlR-type" evidence="4">
    <location>
        <begin position="12"/>
        <end position="116"/>
    </location>
</feature>
<evidence type="ECO:0000256" key="2">
    <source>
        <dbReference type="ARBA" id="ARBA00023125"/>
    </source>
</evidence>
<gene>
    <name evidence="5" type="ORF">SAMN05443550_10497</name>
</gene>
<dbReference type="STRING" id="425514.SAMN05443550_10497"/>
<dbReference type="GO" id="GO:0003677">
    <property type="term" value="F:DNA binding"/>
    <property type="evidence" value="ECO:0007669"/>
    <property type="project" value="UniProtKB-KW"/>
</dbReference>
<dbReference type="Gene3D" id="1.10.10.10">
    <property type="entry name" value="Winged helix-like DNA-binding domain superfamily/Winged helix DNA-binding domain"/>
    <property type="match status" value="1"/>
</dbReference>
<name>A0A1H4CLT8_9SPHI</name>